<evidence type="ECO:0000313" key="1">
    <source>
        <dbReference type="EMBL" id="VDP55682.1"/>
    </source>
</evidence>
<name>A0A3P8DVB1_HELPZ</name>
<dbReference type="InterPro" id="IPR036282">
    <property type="entry name" value="Glutathione-S-Trfase_C_sf"/>
</dbReference>
<protein>
    <recommendedName>
        <fullName evidence="2">GST C-terminal domain-containing protein</fullName>
    </recommendedName>
</protein>
<dbReference type="EMBL" id="UZAH01039197">
    <property type="protein sequence ID" value="VDP55682.1"/>
    <property type="molecule type" value="Genomic_DNA"/>
</dbReference>
<sequence length="61" mass="6916">MVALCVLSMLEEGQPDVMNDFPDMYSYYIRMRNLPEIKDYVEKAWPPAALVSSSKSDVEAA</sequence>
<dbReference type="Gene3D" id="1.20.1050.10">
    <property type="match status" value="1"/>
</dbReference>
<reference evidence="1" key="1">
    <citation type="submission" date="2018-11" db="EMBL/GenBank/DDBJ databases">
        <authorList>
            <consortium name="Pathogen Informatics"/>
        </authorList>
    </citation>
    <scope>NUCLEOTIDE SEQUENCE [LARGE SCALE GENOMIC DNA]</scope>
</reference>
<gene>
    <name evidence="1" type="ORF">HPBE_LOCUS26102</name>
</gene>
<accession>A0A3P8DVB1</accession>
<dbReference type="SUPFAM" id="SSF47616">
    <property type="entry name" value="GST C-terminal domain-like"/>
    <property type="match status" value="1"/>
</dbReference>
<evidence type="ECO:0008006" key="2">
    <source>
        <dbReference type="Google" id="ProtNLM"/>
    </source>
</evidence>
<dbReference type="AlphaFoldDB" id="A0A3P8DVB1"/>
<organism evidence="1">
    <name type="scientific">Heligmosomoides polygyrus</name>
    <name type="common">Parasitic roundworm</name>
    <dbReference type="NCBI Taxonomy" id="6339"/>
    <lineage>
        <taxon>Eukaryota</taxon>
        <taxon>Metazoa</taxon>
        <taxon>Ecdysozoa</taxon>
        <taxon>Nematoda</taxon>
        <taxon>Chromadorea</taxon>
        <taxon>Rhabditida</taxon>
        <taxon>Rhabditina</taxon>
        <taxon>Rhabditomorpha</taxon>
        <taxon>Strongyloidea</taxon>
        <taxon>Heligmosomidae</taxon>
        <taxon>Heligmosomoides</taxon>
    </lineage>
</organism>
<dbReference type="OrthoDB" id="414243at2759"/>
<proteinExistence type="predicted"/>